<dbReference type="SUPFAM" id="SSF53474">
    <property type="entry name" value="alpha/beta-Hydrolases"/>
    <property type="match status" value="1"/>
</dbReference>
<dbReference type="PANTHER" id="PTHR43798:SF31">
    <property type="entry name" value="AB HYDROLASE SUPERFAMILY PROTEIN YCLE"/>
    <property type="match status" value="1"/>
</dbReference>
<dbReference type="Pfam" id="PF12697">
    <property type="entry name" value="Abhydrolase_6"/>
    <property type="match status" value="1"/>
</dbReference>
<keyword evidence="1" id="KW-0378">Hydrolase</keyword>
<organism evidence="3 4">
    <name type="scientific">Kibdelosporangium persicum</name>
    <dbReference type="NCBI Taxonomy" id="2698649"/>
    <lineage>
        <taxon>Bacteria</taxon>
        <taxon>Bacillati</taxon>
        <taxon>Actinomycetota</taxon>
        <taxon>Actinomycetes</taxon>
        <taxon>Pseudonocardiales</taxon>
        <taxon>Pseudonocardiaceae</taxon>
        <taxon>Kibdelosporangium</taxon>
    </lineage>
</organism>
<proteinExistence type="predicted"/>
<feature type="domain" description="AB hydrolase-1" evidence="2">
    <location>
        <begin position="39"/>
        <end position="275"/>
    </location>
</feature>
<reference evidence="3 4" key="1">
    <citation type="submission" date="2020-01" db="EMBL/GenBank/DDBJ databases">
        <title>Kibdelosporangium persica a novel Actinomycetes from a hot desert in Iran.</title>
        <authorList>
            <person name="Safaei N."/>
            <person name="Zaburannyi N."/>
            <person name="Mueller R."/>
            <person name="Wink J."/>
        </authorList>
    </citation>
    <scope>NUCLEOTIDE SEQUENCE [LARGE SCALE GENOMIC DNA]</scope>
    <source>
        <strain evidence="3 4">4NS15</strain>
    </source>
</reference>
<dbReference type="PANTHER" id="PTHR43798">
    <property type="entry name" value="MONOACYLGLYCEROL LIPASE"/>
    <property type="match status" value="1"/>
</dbReference>
<gene>
    <name evidence="3" type="ORF">GC106_58720</name>
</gene>
<dbReference type="InterPro" id="IPR050266">
    <property type="entry name" value="AB_hydrolase_sf"/>
</dbReference>
<evidence type="ECO:0000259" key="2">
    <source>
        <dbReference type="Pfam" id="PF12697"/>
    </source>
</evidence>
<sequence length="291" mass="31118">MGQVEEHVSDQITTLHQVVGGNGVRLAVRTAGPPGAPAIVLLHGWAQSSAAWSAQLADPKLTGKYRLAAPDLRGHGASDVPDPDGGYSDAEAWADDVAAVIDLVGRPVVLVGWSYGGAVITDYLRSFGDQDLAGIVFASAATEVGRDRPGAGPGTAMRAVVPYVNLEDLDMAARGFTEFVRGMAETHLPGELSQRIVGDALRVPWEVRRAMFRRDFDSSGVLQLINVPTLVAHGQLDAVVDPSVAEYTSGKIPGAELRWFPKTGHMPFAERTEEFDEMLLEFTDRVMGASE</sequence>
<dbReference type="PRINTS" id="PR00111">
    <property type="entry name" value="ABHYDROLASE"/>
</dbReference>
<dbReference type="InterPro" id="IPR029058">
    <property type="entry name" value="AB_hydrolase_fold"/>
</dbReference>
<evidence type="ECO:0000313" key="3">
    <source>
        <dbReference type="EMBL" id="NRN68629.1"/>
    </source>
</evidence>
<comment type="caution">
    <text evidence="3">The sequence shown here is derived from an EMBL/GenBank/DDBJ whole genome shotgun (WGS) entry which is preliminary data.</text>
</comment>
<evidence type="ECO:0000256" key="1">
    <source>
        <dbReference type="ARBA" id="ARBA00022801"/>
    </source>
</evidence>
<dbReference type="Proteomes" id="UP000763557">
    <property type="component" value="Unassembled WGS sequence"/>
</dbReference>
<evidence type="ECO:0000313" key="4">
    <source>
        <dbReference type="Proteomes" id="UP000763557"/>
    </source>
</evidence>
<dbReference type="PRINTS" id="PR00412">
    <property type="entry name" value="EPOXHYDRLASE"/>
</dbReference>
<dbReference type="InterPro" id="IPR000073">
    <property type="entry name" value="AB_hydrolase_1"/>
</dbReference>
<dbReference type="InterPro" id="IPR000639">
    <property type="entry name" value="Epox_hydrolase-like"/>
</dbReference>
<dbReference type="Gene3D" id="3.40.50.1820">
    <property type="entry name" value="alpha/beta hydrolase"/>
    <property type="match status" value="1"/>
</dbReference>
<accession>A0ABX2FB85</accession>
<protein>
    <submittedName>
        <fullName evidence="3">Pimeloyl-ACP methyl ester carboxylesterase</fullName>
    </submittedName>
</protein>
<keyword evidence="4" id="KW-1185">Reference proteome</keyword>
<name>A0ABX2FB85_9PSEU</name>
<dbReference type="EMBL" id="JAAATY010000021">
    <property type="protein sequence ID" value="NRN68629.1"/>
    <property type="molecule type" value="Genomic_DNA"/>
</dbReference>